<dbReference type="OrthoDB" id="46836at2759"/>
<reference evidence="3" key="1">
    <citation type="submission" date="2020-11" db="EMBL/GenBank/DDBJ databases">
        <authorList>
            <person name="Tran Van P."/>
        </authorList>
    </citation>
    <scope>NUCLEOTIDE SEQUENCE</scope>
</reference>
<accession>A0A7R8XC21</accession>
<dbReference type="InterPro" id="IPR055343">
    <property type="entry name" value="CREG_beta-barrel"/>
</dbReference>
<evidence type="ECO:0000256" key="1">
    <source>
        <dbReference type="SAM" id="SignalP"/>
    </source>
</evidence>
<dbReference type="SUPFAM" id="SSF50475">
    <property type="entry name" value="FMN-binding split barrel"/>
    <property type="match status" value="1"/>
</dbReference>
<evidence type="ECO:0000313" key="3">
    <source>
        <dbReference type="EMBL" id="CAD7245065.1"/>
    </source>
</evidence>
<sequence length="213" mass="23876">MVSRQVDMSLPKFLLFCLITASSRLRAEYAGGPQNQIVERVILVERPLAFLFDEVRRSGAPVEQGVSDNIPPHEKYAEMARYIVHHSEWASIATLSTRGPTAGLPFANVNPNASLVMTLAQSDYCKENHYDPESPLCARVILNGQFSVIPKSSPEWKFSQKALFSRHPEMADWPPDHSFFFAKLNLTFVCVLDYFGGAQEVSVSDYFQVGLAF</sequence>
<organism evidence="3">
    <name type="scientific">Darwinula stevensoni</name>
    <dbReference type="NCBI Taxonomy" id="69355"/>
    <lineage>
        <taxon>Eukaryota</taxon>
        <taxon>Metazoa</taxon>
        <taxon>Ecdysozoa</taxon>
        <taxon>Arthropoda</taxon>
        <taxon>Crustacea</taxon>
        <taxon>Oligostraca</taxon>
        <taxon>Ostracoda</taxon>
        <taxon>Podocopa</taxon>
        <taxon>Podocopida</taxon>
        <taxon>Darwinulocopina</taxon>
        <taxon>Darwinuloidea</taxon>
        <taxon>Darwinulidae</taxon>
        <taxon>Darwinula</taxon>
    </lineage>
</organism>
<name>A0A7R8XC21_9CRUS</name>
<gene>
    <name evidence="3" type="ORF">DSTB1V02_LOCUS4943</name>
</gene>
<protein>
    <recommendedName>
        <fullName evidence="2">CREG-like beta-barrel domain-containing protein</fullName>
    </recommendedName>
</protein>
<feature type="domain" description="CREG-like beta-barrel" evidence="2">
    <location>
        <begin position="109"/>
        <end position="207"/>
    </location>
</feature>
<keyword evidence="4" id="KW-1185">Reference proteome</keyword>
<dbReference type="Proteomes" id="UP000677054">
    <property type="component" value="Unassembled WGS sequence"/>
</dbReference>
<feature type="signal peptide" evidence="1">
    <location>
        <begin position="1"/>
        <end position="27"/>
    </location>
</feature>
<dbReference type="GO" id="GO:0005615">
    <property type="term" value="C:extracellular space"/>
    <property type="evidence" value="ECO:0007669"/>
    <property type="project" value="TreeGrafter"/>
</dbReference>
<feature type="chain" id="PRO_5036209129" description="CREG-like beta-barrel domain-containing protein" evidence="1">
    <location>
        <begin position="28"/>
        <end position="213"/>
    </location>
</feature>
<dbReference type="GO" id="GO:0005737">
    <property type="term" value="C:cytoplasm"/>
    <property type="evidence" value="ECO:0007669"/>
    <property type="project" value="UniProtKB-ARBA"/>
</dbReference>
<dbReference type="EMBL" id="CAJPEV010000771">
    <property type="protein sequence ID" value="CAG0888392.1"/>
    <property type="molecule type" value="Genomic_DNA"/>
</dbReference>
<dbReference type="AlphaFoldDB" id="A0A7R8XC21"/>
<dbReference type="PANTHER" id="PTHR13343:SF17">
    <property type="entry name" value="CELLULAR REPRESSOR OF E1A-STIMULATED GENES, ISOFORM A"/>
    <property type="match status" value="1"/>
</dbReference>
<evidence type="ECO:0000259" key="2">
    <source>
        <dbReference type="Pfam" id="PF13883"/>
    </source>
</evidence>
<keyword evidence="1" id="KW-0732">Signal</keyword>
<dbReference type="Pfam" id="PF13883">
    <property type="entry name" value="CREG_beta-barrel"/>
    <property type="match status" value="1"/>
</dbReference>
<dbReference type="PANTHER" id="PTHR13343">
    <property type="entry name" value="CREG1 PROTEIN"/>
    <property type="match status" value="1"/>
</dbReference>
<proteinExistence type="predicted"/>
<evidence type="ECO:0000313" key="4">
    <source>
        <dbReference type="Proteomes" id="UP000677054"/>
    </source>
</evidence>
<dbReference type="EMBL" id="LR900288">
    <property type="protein sequence ID" value="CAD7245065.1"/>
    <property type="molecule type" value="Genomic_DNA"/>
</dbReference>
<dbReference type="Gene3D" id="2.30.110.10">
    <property type="entry name" value="Electron Transport, Fmn-binding Protein, Chain A"/>
    <property type="match status" value="2"/>
</dbReference>
<dbReference type="InterPro" id="IPR012349">
    <property type="entry name" value="Split_barrel_FMN-bd"/>
</dbReference>